<dbReference type="Proteomes" id="UP000266841">
    <property type="component" value="Unassembled WGS sequence"/>
</dbReference>
<organism evidence="2 3">
    <name type="scientific">Thalassiosira oceanica</name>
    <name type="common">Marine diatom</name>
    <dbReference type="NCBI Taxonomy" id="159749"/>
    <lineage>
        <taxon>Eukaryota</taxon>
        <taxon>Sar</taxon>
        <taxon>Stramenopiles</taxon>
        <taxon>Ochrophyta</taxon>
        <taxon>Bacillariophyta</taxon>
        <taxon>Coscinodiscophyceae</taxon>
        <taxon>Thalassiosirophycidae</taxon>
        <taxon>Thalassiosirales</taxon>
        <taxon>Thalassiosiraceae</taxon>
        <taxon>Thalassiosira</taxon>
    </lineage>
</organism>
<sequence>TQFWPNSPNRTAFIPTREVATFVATFLETRVRLSTEVATKVATFEEKRIDCDTQDGIQGARLARSYYRATKLRWSTSTLPWSISGQDIAGGLSLDPPWPSDDTGSVWIGSLVEEQSLPAQGLASAARGTPITAPHVPALPRRGSERLGAGDASTQGPHRQSIGAAGSARVGTLGEIKIGPWRPRVNC</sequence>
<accession>K0T3S9</accession>
<keyword evidence="3" id="KW-1185">Reference proteome</keyword>
<evidence type="ECO:0000313" key="3">
    <source>
        <dbReference type="Proteomes" id="UP000266841"/>
    </source>
</evidence>
<name>K0T3S9_THAOC</name>
<comment type="caution">
    <text evidence="2">The sequence shown here is derived from an EMBL/GenBank/DDBJ whole genome shotgun (WGS) entry which is preliminary data.</text>
</comment>
<gene>
    <name evidence="2" type="ORF">THAOC_06783</name>
</gene>
<evidence type="ECO:0000313" key="2">
    <source>
        <dbReference type="EMBL" id="EJK71749.1"/>
    </source>
</evidence>
<proteinExistence type="predicted"/>
<feature type="non-terminal residue" evidence="2">
    <location>
        <position position="1"/>
    </location>
</feature>
<reference evidence="2 3" key="1">
    <citation type="journal article" date="2012" name="Genome Biol.">
        <title>Genome and low-iron response of an oceanic diatom adapted to chronic iron limitation.</title>
        <authorList>
            <person name="Lommer M."/>
            <person name="Specht M."/>
            <person name="Roy A.S."/>
            <person name="Kraemer L."/>
            <person name="Andreson R."/>
            <person name="Gutowska M.A."/>
            <person name="Wolf J."/>
            <person name="Bergner S.V."/>
            <person name="Schilhabel M.B."/>
            <person name="Klostermeier U.C."/>
            <person name="Beiko R.G."/>
            <person name="Rosenstiel P."/>
            <person name="Hippler M."/>
            <person name="Laroche J."/>
        </authorList>
    </citation>
    <scope>NUCLEOTIDE SEQUENCE [LARGE SCALE GENOMIC DNA]</scope>
    <source>
        <strain evidence="2 3">CCMP1005</strain>
    </source>
</reference>
<evidence type="ECO:0000256" key="1">
    <source>
        <dbReference type="SAM" id="MobiDB-lite"/>
    </source>
</evidence>
<feature type="region of interest" description="Disordered" evidence="1">
    <location>
        <begin position="126"/>
        <end position="167"/>
    </location>
</feature>
<protein>
    <submittedName>
        <fullName evidence="2">Uncharacterized protein</fullName>
    </submittedName>
</protein>
<dbReference type="EMBL" id="AGNL01006841">
    <property type="protein sequence ID" value="EJK71749.1"/>
    <property type="molecule type" value="Genomic_DNA"/>
</dbReference>
<dbReference type="AlphaFoldDB" id="K0T3S9"/>